<name>A0A371I7C0_MUCPR</name>
<evidence type="ECO:0000313" key="3">
    <source>
        <dbReference type="EMBL" id="RDY10937.1"/>
    </source>
</evidence>
<comment type="caution">
    <text evidence="3">The sequence shown here is derived from an EMBL/GenBank/DDBJ whole genome shotgun (WGS) entry which is preliminary data.</text>
</comment>
<gene>
    <name evidence="3" type="ORF">CR513_04463</name>
</gene>
<dbReference type="InterPro" id="IPR057670">
    <property type="entry name" value="SH3_retrovirus"/>
</dbReference>
<dbReference type="OrthoDB" id="1422441at2759"/>
<keyword evidence="4" id="KW-1185">Reference proteome</keyword>
<dbReference type="PANTHER" id="PTHR11439">
    <property type="entry name" value="GAG-POL-RELATED RETROTRANSPOSON"/>
    <property type="match status" value="1"/>
</dbReference>
<dbReference type="InterPro" id="IPR013103">
    <property type="entry name" value="RVT_2"/>
</dbReference>
<feature type="non-terminal residue" evidence="3">
    <location>
        <position position="1"/>
    </location>
</feature>
<evidence type="ECO:0000259" key="1">
    <source>
        <dbReference type="Pfam" id="PF07727"/>
    </source>
</evidence>
<feature type="domain" description="Retroviral polymerase SH3-like" evidence="2">
    <location>
        <begin position="18"/>
        <end position="71"/>
    </location>
</feature>
<dbReference type="Pfam" id="PF25597">
    <property type="entry name" value="SH3_retrovirus"/>
    <property type="match status" value="1"/>
</dbReference>
<evidence type="ECO:0000313" key="4">
    <source>
        <dbReference type="Proteomes" id="UP000257109"/>
    </source>
</evidence>
<evidence type="ECO:0000259" key="2">
    <source>
        <dbReference type="Pfam" id="PF25597"/>
    </source>
</evidence>
<sequence length="531" mass="60651">MVRSVLIEREFQDFFNLKLSKLDDKSTKCVLLGVSGEFKAYKIYDPINKKIHIRRDVKFQEDVAWDWGESKTNRTLDANKLNPMEESCQAAEEVIQTSLNDAATTTSKTIPNSSSNLLDLSPRDVEISTEGRARKPPAWMKDYVTGDDLTNAINFAMIAIVDLVTYNQASKSQHWRDAMAVEIQAIQRNDTWELVNSPPNCKIVGYTQEEEIDYIEIFSPVARLEIIRIVVALAATKRWSIYQLDIKSAFLHGKINEDVYKLKKVLHGLKQAPRAWYSKLQSHLVANNLLKCPHEHTLFIKKEGGMKLLKTDQGAEVDSTLFKQLVRSLMYLTATRPDITHSVSLISCFMEHLKDKHFLAANHILRYLQGTQNLGIFYKDGGNEELFAYTDSDYAGDFDDRKSTSGYAFMLGGGVLSWASKKQPVVSLFTTEAEFTAATLCAYQCVWLRRILEHLDYCHKGAIVMFCDNASTIKLTKNSVFHGRNKLIDVRFYFLRDLCNDGIIQLNYCSTREQLVDIMTKSLKVENFRHL</sequence>
<dbReference type="Proteomes" id="UP000257109">
    <property type="component" value="Unassembled WGS sequence"/>
</dbReference>
<dbReference type="PANTHER" id="PTHR11439:SF517">
    <property type="entry name" value="CYSTEINE-RICH RLK (RECEPTOR-LIKE PROTEIN KINASE) 8"/>
    <property type="match status" value="1"/>
</dbReference>
<dbReference type="InterPro" id="IPR043502">
    <property type="entry name" value="DNA/RNA_pol_sf"/>
</dbReference>
<feature type="domain" description="Reverse transcriptase Ty1/copia-type" evidence="1">
    <location>
        <begin position="200"/>
        <end position="309"/>
    </location>
</feature>
<organism evidence="3 4">
    <name type="scientific">Mucuna pruriens</name>
    <name type="common">Velvet bean</name>
    <name type="synonym">Dolichos pruriens</name>
    <dbReference type="NCBI Taxonomy" id="157652"/>
    <lineage>
        <taxon>Eukaryota</taxon>
        <taxon>Viridiplantae</taxon>
        <taxon>Streptophyta</taxon>
        <taxon>Embryophyta</taxon>
        <taxon>Tracheophyta</taxon>
        <taxon>Spermatophyta</taxon>
        <taxon>Magnoliopsida</taxon>
        <taxon>eudicotyledons</taxon>
        <taxon>Gunneridae</taxon>
        <taxon>Pentapetalae</taxon>
        <taxon>rosids</taxon>
        <taxon>fabids</taxon>
        <taxon>Fabales</taxon>
        <taxon>Fabaceae</taxon>
        <taxon>Papilionoideae</taxon>
        <taxon>50 kb inversion clade</taxon>
        <taxon>NPAAA clade</taxon>
        <taxon>indigoferoid/millettioid clade</taxon>
        <taxon>Phaseoleae</taxon>
        <taxon>Mucuna</taxon>
    </lineage>
</organism>
<dbReference type="Pfam" id="PF07727">
    <property type="entry name" value="RVT_2"/>
    <property type="match status" value="1"/>
</dbReference>
<dbReference type="SUPFAM" id="SSF56672">
    <property type="entry name" value="DNA/RNA polymerases"/>
    <property type="match status" value="1"/>
</dbReference>
<protein>
    <submittedName>
        <fullName evidence="3">Uncharacterized protein</fullName>
    </submittedName>
</protein>
<dbReference type="EMBL" id="QJKJ01000745">
    <property type="protein sequence ID" value="RDY10937.1"/>
    <property type="molecule type" value="Genomic_DNA"/>
</dbReference>
<dbReference type="CDD" id="cd09272">
    <property type="entry name" value="RNase_HI_RT_Ty1"/>
    <property type="match status" value="1"/>
</dbReference>
<proteinExistence type="predicted"/>
<dbReference type="AlphaFoldDB" id="A0A371I7C0"/>
<accession>A0A371I7C0</accession>
<reference evidence="3" key="1">
    <citation type="submission" date="2018-05" db="EMBL/GenBank/DDBJ databases">
        <title>Draft genome of Mucuna pruriens seed.</title>
        <authorList>
            <person name="Nnadi N.E."/>
            <person name="Vos R."/>
            <person name="Hasami M.H."/>
            <person name="Devisetty U.K."/>
            <person name="Aguiy J.C."/>
        </authorList>
    </citation>
    <scope>NUCLEOTIDE SEQUENCE [LARGE SCALE GENOMIC DNA]</scope>
    <source>
        <strain evidence="3">JCA_2017</strain>
    </source>
</reference>